<organism evidence="3 4">
    <name type="scientific">Mesorhabditis belari</name>
    <dbReference type="NCBI Taxonomy" id="2138241"/>
    <lineage>
        <taxon>Eukaryota</taxon>
        <taxon>Metazoa</taxon>
        <taxon>Ecdysozoa</taxon>
        <taxon>Nematoda</taxon>
        <taxon>Chromadorea</taxon>
        <taxon>Rhabditida</taxon>
        <taxon>Rhabditina</taxon>
        <taxon>Rhabditomorpha</taxon>
        <taxon>Rhabditoidea</taxon>
        <taxon>Rhabditidae</taxon>
        <taxon>Mesorhabditinae</taxon>
        <taxon>Mesorhabditis</taxon>
    </lineage>
</organism>
<evidence type="ECO:0000313" key="3">
    <source>
        <dbReference type="Proteomes" id="UP000887575"/>
    </source>
</evidence>
<feature type="region of interest" description="Disordered" evidence="1">
    <location>
        <begin position="16"/>
        <end position="46"/>
    </location>
</feature>
<name>A0AAF3FG98_9BILA</name>
<evidence type="ECO:0000256" key="2">
    <source>
        <dbReference type="SAM" id="Phobius"/>
    </source>
</evidence>
<keyword evidence="2" id="KW-0472">Membrane</keyword>
<protein>
    <submittedName>
        <fullName evidence="4">Uncharacterized protein</fullName>
    </submittedName>
</protein>
<reference evidence="4" key="1">
    <citation type="submission" date="2024-02" db="UniProtKB">
        <authorList>
            <consortium name="WormBaseParasite"/>
        </authorList>
    </citation>
    <scope>IDENTIFICATION</scope>
</reference>
<feature type="transmembrane region" description="Helical" evidence="2">
    <location>
        <begin position="78"/>
        <end position="98"/>
    </location>
</feature>
<evidence type="ECO:0000313" key="4">
    <source>
        <dbReference type="WBParaSite" id="MBELARI_LOCUS5914"/>
    </source>
</evidence>
<dbReference type="AlphaFoldDB" id="A0AAF3FG98"/>
<evidence type="ECO:0000256" key="1">
    <source>
        <dbReference type="SAM" id="MobiDB-lite"/>
    </source>
</evidence>
<dbReference type="Proteomes" id="UP000887575">
    <property type="component" value="Unassembled WGS sequence"/>
</dbReference>
<keyword evidence="2" id="KW-1133">Transmembrane helix</keyword>
<proteinExistence type="predicted"/>
<dbReference type="WBParaSite" id="MBELARI_LOCUS5914">
    <property type="protein sequence ID" value="MBELARI_LOCUS5914"/>
    <property type="gene ID" value="MBELARI_LOCUS5914"/>
</dbReference>
<sequence length="874" mass="98636">MGLKAIKRTIKEEIAKYMDSTRSRSTDRPSSRMRSSKDQNPIEKDEFGEKTKLISTGFQVKNNEIVLSEPSREKLVQAGVYFGAGCLFIYAIFSILAAESPSYAIHGEHLRALGKIQINVFPSSDFIVDYTQSDCHNLPAVNETFGRRIDGSIDFVFCHDAVPFLINGQRPHDHEIHLAPHNIGLTKVIYYFTMKIYNVHTIELSFAGEVKSVVFGISFRALRWVNEITQVLVLPVETASPDCCSILIPRGFIATVLANPLFYNGTKFGPRTLLQAWGKHQFLDEFEMDISCNQSVTFSILFGAAPGLFDDIPRYPYIYGSEFSSRSSATTVLANTHCDFVLSYESSLDDHSEIVSDPHVYTSYNYPWLQDDSKEFPDCQQFRAHFHSTPSSLRQIAIDIKSLENGVLTLYFDIDKTNLGLCIFTKPLSNISFYEVPNEVKEYRIDCLTIEFCPNKALAESYGFLLHLAKGIVDPVNVTCAQTFTLTDDKPQAIFHGDDTFMFDLSGDLFSPICIVNNCTQCKTRGIQIDIASICPKEDLVICISDPPFFINGKMVKLENMTQRWNPHESIVVISGTFFYNENFLYLTTTDDTIHASRSSISFLAAHVFTEKIEVIMFPTHADNITLQFRLPEHNSLIWITLALGTEKNVLQKFRQGRYRDPPCEYRLIAGPPDWSNQDFGRNLAVFSDTNPFIDHYLLSSLYSIQIPAGCAPTLALTSSLVSNIEDDYTIHYVMISKQEACQGTVIWTSGGYQNPFQFFTNLYPWVSHEIFCSSFRINVTVEIVSVGSGLLYLEFHGMGNRNQTCNKAFNGTDGIQSAICTENNVNGVFMNCTQNDDWAQMGGCSLRIHINKIVENLIPKHLQEEFVVDECCC</sequence>
<accession>A0AAF3FG98</accession>
<keyword evidence="2" id="KW-0812">Transmembrane</keyword>
<keyword evidence="3" id="KW-1185">Reference proteome</keyword>